<comment type="caution">
    <text evidence="3">The sequence shown here is derived from an EMBL/GenBank/DDBJ whole genome shotgun (WGS) entry which is preliminary data.</text>
</comment>
<dbReference type="RefSeq" id="WP_416206015.1">
    <property type="nucleotide sequence ID" value="NZ_JBBKTX010000012.1"/>
</dbReference>
<dbReference type="PROSITE" id="PS01129">
    <property type="entry name" value="PSI_RLU"/>
    <property type="match status" value="1"/>
</dbReference>
<evidence type="ECO:0000256" key="1">
    <source>
        <dbReference type="ARBA" id="ARBA00010876"/>
    </source>
</evidence>
<dbReference type="PANTHER" id="PTHR21600:SF87">
    <property type="entry name" value="RNA PSEUDOURIDYLATE SYNTHASE DOMAIN-CONTAINING PROTEIN 1"/>
    <property type="match status" value="1"/>
</dbReference>
<name>A0ABW8NIU4_9GAMM</name>
<organism evidence="3 4">
    <name type="scientific">Oceanobacter antarcticus</name>
    <dbReference type="NCBI Taxonomy" id="3133425"/>
    <lineage>
        <taxon>Bacteria</taxon>
        <taxon>Pseudomonadati</taxon>
        <taxon>Pseudomonadota</taxon>
        <taxon>Gammaproteobacteria</taxon>
        <taxon>Oceanospirillales</taxon>
        <taxon>Oceanospirillaceae</taxon>
        <taxon>Oceanobacter</taxon>
    </lineage>
</organism>
<dbReference type="Proteomes" id="UP001620597">
    <property type="component" value="Unassembled WGS sequence"/>
</dbReference>
<dbReference type="Pfam" id="PF00849">
    <property type="entry name" value="PseudoU_synth_2"/>
    <property type="match status" value="1"/>
</dbReference>
<feature type="domain" description="Pseudouridine synthase RsuA/RluA-like" evidence="2">
    <location>
        <begin position="81"/>
        <end position="239"/>
    </location>
</feature>
<dbReference type="InterPro" id="IPR006145">
    <property type="entry name" value="PsdUridine_synth_RsuA/RluA"/>
</dbReference>
<sequence length="317" mass="36468">MTGQLFEDQPLTALWQYWCERRDGLSFEASLNNGWIHIDEHCCQDASMPLLAGQKFAFWLPQHREGKADTQWQILWQSNELMAVHKPPGLPVSRTTRNLYNTLINLVRRQSPATNAHLLHRLDAETSGILLLAKHSAADKRWKKRFNTLLQRKSYLALVYGKPDWQQLDFECHLAERQDSAIRCQMYVVDPEQHQPLLSGSAKLSRTLFQCLAAKDGLALVQCELKTGRKHQLRAQLAALGHPIVADKIYAHGGRFYLQRLQQALTSEEIAELGASHHLLHAWQVELSAYGQQFHVQDDQLSNEWPTWVRDWLAARN</sequence>
<accession>A0ABW8NIU4</accession>
<dbReference type="InterPro" id="IPR006224">
    <property type="entry name" value="PsdUridine_synth_RluA-like_CS"/>
</dbReference>
<dbReference type="CDD" id="cd02869">
    <property type="entry name" value="PseudoU_synth_RluA_like"/>
    <property type="match status" value="1"/>
</dbReference>
<dbReference type="EMBL" id="JBBKTX010000012">
    <property type="protein sequence ID" value="MFK4752880.1"/>
    <property type="molecule type" value="Genomic_DNA"/>
</dbReference>
<dbReference type="PANTHER" id="PTHR21600">
    <property type="entry name" value="MITOCHONDRIAL RNA PSEUDOURIDINE SYNTHASE"/>
    <property type="match status" value="1"/>
</dbReference>
<dbReference type="InterPro" id="IPR020103">
    <property type="entry name" value="PsdUridine_synth_cat_dom_sf"/>
</dbReference>
<keyword evidence="4" id="KW-1185">Reference proteome</keyword>
<evidence type="ECO:0000259" key="2">
    <source>
        <dbReference type="Pfam" id="PF00849"/>
    </source>
</evidence>
<evidence type="ECO:0000313" key="3">
    <source>
        <dbReference type="EMBL" id="MFK4752880.1"/>
    </source>
</evidence>
<dbReference type="InterPro" id="IPR050188">
    <property type="entry name" value="RluA_PseudoU_synthase"/>
</dbReference>
<reference evidence="3 4" key="1">
    <citation type="submission" date="2024-03" db="EMBL/GenBank/DDBJ databases">
        <title>High-quality draft genome sequence of Oceanobacter sp. wDCs-4.</title>
        <authorList>
            <person name="Dong C."/>
        </authorList>
    </citation>
    <scope>NUCLEOTIDE SEQUENCE [LARGE SCALE GENOMIC DNA]</scope>
    <source>
        <strain evidence="4">wDCs-4</strain>
    </source>
</reference>
<dbReference type="Gene3D" id="3.30.2350.10">
    <property type="entry name" value="Pseudouridine synthase"/>
    <property type="match status" value="1"/>
</dbReference>
<dbReference type="SUPFAM" id="SSF55120">
    <property type="entry name" value="Pseudouridine synthase"/>
    <property type="match status" value="1"/>
</dbReference>
<comment type="similarity">
    <text evidence="1">Belongs to the pseudouridine synthase RluA family.</text>
</comment>
<protein>
    <submittedName>
        <fullName evidence="3">RNA pseudouridine synthase</fullName>
    </submittedName>
</protein>
<evidence type="ECO:0000313" key="4">
    <source>
        <dbReference type="Proteomes" id="UP001620597"/>
    </source>
</evidence>
<proteinExistence type="inferred from homology"/>
<gene>
    <name evidence="3" type="ORF">WG929_10715</name>
</gene>